<dbReference type="SUPFAM" id="SSF52129">
    <property type="entry name" value="Caspase-like"/>
    <property type="match status" value="1"/>
</dbReference>
<evidence type="ECO:0000313" key="4">
    <source>
        <dbReference type="EMBL" id="SEH05311.1"/>
    </source>
</evidence>
<keyword evidence="1" id="KW-0472">Membrane</keyword>
<dbReference type="InterPro" id="IPR029030">
    <property type="entry name" value="Caspase-like_dom_sf"/>
</dbReference>
<proteinExistence type="predicted"/>
<accession>A0A1H6F7E4</accession>
<reference evidence="4 5" key="1">
    <citation type="submission" date="2016-10" db="EMBL/GenBank/DDBJ databases">
        <authorList>
            <person name="de Groot N.N."/>
        </authorList>
    </citation>
    <scope>NUCLEOTIDE SEQUENCE [LARGE SCALE GENOMIC DNA]</scope>
    <source>
        <strain evidence="4">MBHS1</strain>
    </source>
</reference>
<keyword evidence="2" id="KW-0732">Signal</keyword>
<dbReference type="PROSITE" id="PS50208">
    <property type="entry name" value="CASPASE_P20"/>
    <property type="match status" value="1"/>
</dbReference>
<evidence type="ECO:0000256" key="1">
    <source>
        <dbReference type="SAM" id="Phobius"/>
    </source>
</evidence>
<dbReference type="OrthoDB" id="5624771at2"/>
<dbReference type="Pfam" id="PF00656">
    <property type="entry name" value="Peptidase_C14"/>
    <property type="match status" value="1"/>
</dbReference>
<evidence type="ECO:0000256" key="2">
    <source>
        <dbReference type="SAM" id="SignalP"/>
    </source>
</evidence>
<dbReference type="PANTHER" id="PTHR22576">
    <property type="entry name" value="MUCOSA ASSOCIATED LYMPHOID TISSUE LYMPHOMA TRANSLOCATION PROTEIN 1/PARACASPASE"/>
    <property type="match status" value="1"/>
</dbReference>
<gene>
    <name evidence="4" type="ORF">MBHS_01164</name>
</gene>
<dbReference type="GO" id="GO:0006508">
    <property type="term" value="P:proteolysis"/>
    <property type="evidence" value="ECO:0007669"/>
    <property type="project" value="InterPro"/>
</dbReference>
<keyword evidence="1" id="KW-0812">Transmembrane</keyword>
<feature type="domain" description="Caspase family p20" evidence="3">
    <location>
        <begin position="29"/>
        <end position="109"/>
    </location>
</feature>
<evidence type="ECO:0000259" key="3">
    <source>
        <dbReference type="PROSITE" id="PS50208"/>
    </source>
</evidence>
<dbReference type="RefSeq" id="WP_103919263.1">
    <property type="nucleotide sequence ID" value="NZ_FMSV02000189.1"/>
</dbReference>
<protein>
    <submittedName>
        <fullName evidence="4">Caspase domain protein</fullName>
    </submittedName>
</protein>
<dbReference type="InterPro" id="IPR052039">
    <property type="entry name" value="Caspase-related_regulators"/>
</dbReference>
<organism evidence="4 5">
    <name type="scientific">Candidatus Venteria ishoeyi</name>
    <dbReference type="NCBI Taxonomy" id="1899563"/>
    <lineage>
        <taxon>Bacteria</taxon>
        <taxon>Pseudomonadati</taxon>
        <taxon>Pseudomonadota</taxon>
        <taxon>Gammaproteobacteria</taxon>
        <taxon>Thiotrichales</taxon>
        <taxon>Thiotrichaceae</taxon>
        <taxon>Venteria</taxon>
    </lineage>
</organism>
<dbReference type="GO" id="GO:0004197">
    <property type="term" value="F:cysteine-type endopeptidase activity"/>
    <property type="evidence" value="ECO:0007669"/>
    <property type="project" value="InterPro"/>
</dbReference>
<dbReference type="Proteomes" id="UP000236724">
    <property type="component" value="Unassembled WGS sequence"/>
</dbReference>
<dbReference type="AlphaFoldDB" id="A0A1H6F7E4"/>
<dbReference type="Gene3D" id="3.40.50.1460">
    <property type="match status" value="1"/>
</dbReference>
<dbReference type="EMBL" id="FMSV02000189">
    <property type="protein sequence ID" value="SEH05311.1"/>
    <property type="molecule type" value="Genomic_DNA"/>
</dbReference>
<dbReference type="PANTHER" id="PTHR22576:SF37">
    <property type="entry name" value="MUCOSA-ASSOCIATED LYMPHOID TISSUE LYMPHOMA TRANSLOCATION PROTEIN 1"/>
    <property type="match status" value="1"/>
</dbReference>
<dbReference type="InterPro" id="IPR001309">
    <property type="entry name" value="Pept_C14_p20"/>
</dbReference>
<evidence type="ECO:0000313" key="5">
    <source>
        <dbReference type="Proteomes" id="UP000236724"/>
    </source>
</evidence>
<feature type="chain" id="PRO_5014770532" evidence="2">
    <location>
        <begin position="26"/>
        <end position="330"/>
    </location>
</feature>
<keyword evidence="5" id="KW-1185">Reference proteome</keyword>
<feature type="transmembrane region" description="Helical" evidence="1">
    <location>
        <begin position="299"/>
        <end position="326"/>
    </location>
</feature>
<sequence>MLTKTNFFQAFLCLFFFLTSSPAVLSSELERYAFVLGNSSYPEFGSYLENPIHDSNKLAHTLQEYGFKVETNTNLSQEQTLMKIDMFGELVSVHPNSVVVFYYSGHGIQVNSENYLIPVDAQTQNPDLNEMVRLSWILERISKAALKIIILDACRTNPFLDVKNVNDKILTSSGLIPFPNDSIKLSREAQNNLFIAYSASPGSFANDDGLYVDTLTKIIPKPQDFVDTFRQVSEIVKIKTQNNKPPKVSQVPWNSVPALGYKFCFPSCKPCTGYWCSFKKWIDTLYEELNKEYPMPKNMFYVVLSGLALFVLYIFLLLLIWFISFVKNKF</sequence>
<dbReference type="InterPro" id="IPR011600">
    <property type="entry name" value="Pept_C14_caspase"/>
</dbReference>
<name>A0A1H6F7E4_9GAMM</name>
<keyword evidence="1" id="KW-1133">Transmembrane helix</keyword>
<feature type="signal peptide" evidence="2">
    <location>
        <begin position="1"/>
        <end position="25"/>
    </location>
</feature>